<evidence type="ECO:0000313" key="5">
    <source>
        <dbReference type="Proteomes" id="UP001361570"/>
    </source>
</evidence>
<feature type="chain" id="PRO_5045373391" evidence="2">
    <location>
        <begin position="22"/>
        <end position="232"/>
    </location>
</feature>
<feature type="signal peptide" evidence="2">
    <location>
        <begin position="1"/>
        <end position="21"/>
    </location>
</feature>
<dbReference type="Proteomes" id="UP001361570">
    <property type="component" value="Unassembled WGS sequence"/>
</dbReference>
<evidence type="ECO:0000259" key="3">
    <source>
        <dbReference type="Pfam" id="PF14016"/>
    </source>
</evidence>
<evidence type="ECO:0000256" key="1">
    <source>
        <dbReference type="SAM" id="MobiDB-lite"/>
    </source>
</evidence>
<keyword evidence="2" id="KW-0732">Signal</keyword>
<organism evidence="4 5">
    <name type="scientific">Klenkia sesuvii</name>
    <dbReference type="NCBI Taxonomy" id="3103137"/>
    <lineage>
        <taxon>Bacteria</taxon>
        <taxon>Bacillati</taxon>
        <taxon>Actinomycetota</taxon>
        <taxon>Actinomycetes</taxon>
        <taxon>Geodermatophilales</taxon>
        <taxon>Geodermatophilaceae</taxon>
        <taxon>Klenkia</taxon>
    </lineage>
</organism>
<proteinExistence type="predicted"/>
<keyword evidence="5" id="KW-1185">Reference proteome</keyword>
<evidence type="ECO:0000256" key="2">
    <source>
        <dbReference type="SAM" id="SignalP"/>
    </source>
</evidence>
<protein>
    <submittedName>
        <fullName evidence="4">DUF4232 domain-containing protein</fullName>
    </submittedName>
</protein>
<feature type="region of interest" description="Disordered" evidence="1">
    <location>
        <begin position="35"/>
        <end position="108"/>
    </location>
</feature>
<dbReference type="InterPro" id="IPR025326">
    <property type="entry name" value="DUF4232"/>
</dbReference>
<gene>
    <name evidence="4" type="ORF">TEK04_20355</name>
</gene>
<dbReference type="PROSITE" id="PS51257">
    <property type="entry name" value="PROKAR_LIPOPROTEIN"/>
    <property type="match status" value="1"/>
</dbReference>
<comment type="caution">
    <text evidence="4">The sequence shown here is derived from an EMBL/GenBank/DDBJ whole genome shotgun (WGS) entry which is preliminary data.</text>
</comment>
<accession>A0ABU8E1X7</accession>
<sequence>MTNRTHRLALPVLLAGGLALGACSFSGGTDDATAATTPSTTGATTSPSTTTSAIASPTTAPAATGSASSGGGRTTAAPESPDPEPTTAGGPDRCHTSELTGSLSTGDAAAGNRYATLTLTNTGGEVCTVYGYGGLGLVGTDGSAVPSQQERVAVADGSTGERTTLRPGQSVSATLHWVVVATGPEPTTGACEPTPTTLTVIPPNETDALDVAWTYGPVCDFGHIEQTPYAPA</sequence>
<feature type="domain" description="DUF4232" evidence="3">
    <location>
        <begin position="94"/>
        <end position="228"/>
    </location>
</feature>
<dbReference type="Pfam" id="PF14016">
    <property type="entry name" value="DUF4232"/>
    <property type="match status" value="1"/>
</dbReference>
<name>A0ABU8E1X7_9ACTN</name>
<reference evidence="4 5" key="1">
    <citation type="submission" date="2024-03" db="EMBL/GenBank/DDBJ databases">
        <title>Draft genome sequence of Klenkia sp. LSe6-5.</title>
        <authorList>
            <person name="Duangmal K."/>
            <person name="Chantavorakit T."/>
        </authorList>
    </citation>
    <scope>NUCLEOTIDE SEQUENCE [LARGE SCALE GENOMIC DNA]</scope>
    <source>
        <strain evidence="4 5">LSe6-5</strain>
    </source>
</reference>
<dbReference type="RefSeq" id="WP_336406198.1">
    <property type="nucleotide sequence ID" value="NZ_JBAPLU010000034.1"/>
</dbReference>
<evidence type="ECO:0000313" key="4">
    <source>
        <dbReference type="EMBL" id="MEI4274083.1"/>
    </source>
</evidence>
<dbReference type="EMBL" id="JBAPLU010000034">
    <property type="protein sequence ID" value="MEI4274083.1"/>
    <property type="molecule type" value="Genomic_DNA"/>
</dbReference>
<feature type="compositionally biased region" description="Low complexity" evidence="1">
    <location>
        <begin position="35"/>
        <end position="67"/>
    </location>
</feature>